<dbReference type="SUPFAM" id="SSF53300">
    <property type="entry name" value="vWA-like"/>
    <property type="match status" value="1"/>
</dbReference>
<protein>
    <recommendedName>
        <fullName evidence="2">VWFA domain-containing protein</fullName>
    </recommendedName>
</protein>
<feature type="region of interest" description="Disordered" evidence="1">
    <location>
        <begin position="225"/>
        <end position="309"/>
    </location>
</feature>
<dbReference type="PROSITE" id="PS50234">
    <property type="entry name" value="VWFA"/>
    <property type="match status" value="1"/>
</dbReference>
<feature type="domain" description="VWFA" evidence="2">
    <location>
        <begin position="43"/>
        <end position="165"/>
    </location>
</feature>
<name>A0AAW0MI04_9GOBI</name>
<dbReference type="Pfam" id="PF00092">
    <property type="entry name" value="VWA"/>
    <property type="match status" value="1"/>
</dbReference>
<organism evidence="3 4">
    <name type="scientific">Mugilogobius chulae</name>
    <name type="common">yellowstripe goby</name>
    <dbReference type="NCBI Taxonomy" id="88201"/>
    <lineage>
        <taxon>Eukaryota</taxon>
        <taxon>Metazoa</taxon>
        <taxon>Chordata</taxon>
        <taxon>Craniata</taxon>
        <taxon>Vertebrata</taxon>
        <taxon>Euteleostomi</taxon>
        <taxon>Actinopterygii</taxon>
        <taxon>Neopterygii</taxon>
        <taxon>Teleostei</taxon>
        <taxon>Neoteleostei</taxon>
        <taxon>Acanthomorphata</taxon>
        <taxon>Gobiaria</taxon>
        <taxon>Gobiiformes</taxon>
        <taxon>Gobioidei</taxon>
        <taxon>Gobiidae</taxon>
        <taxon>Gobionellinae</taxon>
        <taxon>Mugilogobius</taxon>
    </lineage>
</organism>
<evidence type="ECO:0000313" key="4">
    <source>
        <dbReference type="Proteomes" id="UP001460270"/>
    </source>
</evidence>
<dbReference type="Gene3D" id="3.40.50.410">
    <property type="entry name" value="von Willebrand factor, type A domain"/>
    <property type="match status" value="1"/>
</dbReference>
<dbReference type="Proteomes" id="UP001460270">
    <property type="component" value="Unassembled WGS sequence"/>
</dbReference>
<feature type="compositionally biased region" description="Basic and acidic residues" evidence="1">
    <location>
        <begin position="225"/>
        <end position="292"/>
    </location>
</feature>
<dbReference type="InterPro" id="IPR002035">
    <property type="entry name" value="VWF_A"/>
</dbReference>
<feature type="compositionally biased region" description="Basic and acidic residues" evidence="1">
    <location>
        <begin position="176"/>
        <end position="207"/>
    </location>
</feature>
<sequence length="309" mass="35499">MLGDMLGDRREETRREQDRAGEMCAWVWPSTATTLSKSSSSKDHTDKSNLLQELDKVPYRGGGTETGKALDFIRTEYFTSDAGSRRDQRVPQIAVVITDGDSTDEVLDASQRLKQLGVLVFTIGVGQANAGQLQEIASRPFERFMLTIDSYQALTRLTEGLLQTVCVSMEDIRVERGDRKRQGDEREERQERDQEREQEKEQERGDTEGLLQTVCVSMEDIRVGKDIPVGKDTRGQGDRRGDRKRQGEEVRREERDQERGETEDRRRQGEEVREERRRVEREEERWRAERRNRGTSADGVRVHGGHTSG</sequence>
<dbReference type="PANTHER" id="PTHR24020">
    <property type="entry name" value="COLLAGEN ALPHA"/>
    <property type="match status" value="1"/>
</dbReference>
<dbReference type="SMART" id="SM00327">
    <property type="entry name" value="VWA"/>
    <property type="match status" value="1"/>
</dbReference>
<comment type="caution">
    <text evidence="3">The sequence shown here is derived from an EMBL/GenBank/DDBJ whole genome shotgun (WGS) entry which is preliminary data.</text>
</comment>
<evidence type="ECO:0000256" key="1">
    <source>
        <dbReference type="SAM" id="MobiDB-lite"/>
    </source>
</evidence>
<accession>A0AAW0MI04</accession>
<feature type="region of interest" description="Disordered" evidence="1">
    <location>
        <begin position="1"/>
        <end position="20"/>
    </location>
</feature>
<feature type="region of interest" description="Disordered" evidence="1">
    <location>
        <begin position="35"/>
        <end position="59"/>
    </location>
</feature>
<dbReference type="AlphaFoldDB" id="A0AAW0MI04"/>
<dbReference type="EMBL" id="JBBPFD010000117">
    <property type="protein sequence ID" value="KAK7880301.1"/>
    <property type="molecule type" value="Genomic_DNA"/>
</dbReference>
<reference evidence="4" key="1">
    <citation type="submission" date="2024-04" db="EMBL/GenBank/DDBJ databases">
        <title>Salinicola lusitanus LLJ914,a marine bacterium isolated from the Okinawa Trough.</title>
        <authorList>
            <person name="Li J."/>
        </authorList>
    </citation>
    <scope>NUCLEOTIDE SEQUENCE [LARGE SCALE GENOMIC DNA]</scope>
</reference>
<evidence type="ECO:0000259" key="2">
    <source>
        <dbReference type="PROSITE" id="PS50234"/>
    </source>
</evidence>
<keyword evidence="4" id="KW-1185">Reference proteome</keyword>
<feature type="compositionally biased region" description="Basic and acidic residues" evidence="1">
    <location>
        <begin position="40"/>
        <end position="58"/>
    </location>
</feature>
<feature type="region of interest" description="Disordered" evidence="1">
    <location>
        <begin position="176"/>
        <end position="212"/>
    </location>
</feature>
<dbReference type="InterPro" id="IPR050525">
    <property type="entry name" value="ECM_Assembly_Org"/>
</dbReference>
<gene>
    <name evidence="3" type="ORF">WMY93_033069</name>
</gene>
<proteinExistence type="predicted"/>
<dbReference type="InterPro" id="IPR036465">
    <property type="entry name" value="vWFA_dom_sf"/>
</dbReference>
<evidence type="ECO:0000313" key="3">
    <source>
        <dbReference type="EMBL" id="KAK7880301.1"/>
    </source>
</evidence>
<dbReference type="PANTHER" id="PTHR24020:SF86">
    <property type="entry name" value="COLLAGEN, TYPE VI, ALPHA 4"/>
    <property type="match status" value="1"/>
</dbReference>